<dbReference type="InterPro" id="IPR035980">
    <property type="entry name" value="Ribosomal_bS6_sf"/>
</dbReference>
<evidence type="ECO:0000256" key="2">
    <source>
        <dbReference type="SAM" id="MobiDB-lite"/>
    </source>
</evidence>
<dbReference type="GO" id="GO:0003735">
    <property type="term" value="F:structural constituent of ribosome"/>
    <property type="evidence" value="ECO:0007669"/>
    <property type="project" value="InterPro"/>
</dbReference>
<dbReference type="GO" id="GO:0005737">
    <property type="term" value="C:cytoplasm"/>
    <property type="evidence" value="ECO:0007669"/>
    <property type="project" value="UniProtKB-ARBA"/>
</dbReference>
<dbReference type="InterPro" id="IPR000529">
    <property type="entry name" value="Ribosomal_bS6"/>
</dbReference>
<dbReference type="EMBL" id="LAZR01000091">
    <property type="protein sequence ID" value="KKN92819.1"/>
    <property type="molecule type" value="Genomic_DNA"/>
</dbReference>
<feature type="compositionally biased region" description="Pro residues" evidence="2">
    <location>
        <begin position="171"/>
        <end position="180"/>
    </location>
</feature>
<dbReference type="SUPFAM" id="SSF54995">
    <property type="entry name" value="Ribosomal protein S6"/>
    <property type="match status" value="1"/>
</dbReference>
<dbReference type="GO" id="GO:0006412">
    <property type="term" value="P:translation"/>
    <property type="evidence" value="ECO:0007669"/>
    <property type="project" value="InterPro"/>
</dbReference>
<dbReference type="GO" id="GO:0005840">
    <property type="term" value="C:ribosome"/>
    <property type="evidence" value="ECO:0007669"/>
    <property type="project" value="InterPro"/>
</dbReference>
<dbReference type="CDD" id="cd00473">
    <property type="entry name" value="bS6"/>
    <property type="match status" value="1"/>
</dbReference>
<dbReference type="InterPro" id="IPR020814">
    <property type="entry name" value="Ribosomal_S6_plastid/chlpt"/>
</dbReference>
<evidence type="ECO:0000313" key="3">
    <source>
        <dbReference type="EMBL" id="KKN92819.1"/>
    </source>
</evidence>
<dbReference type="Pfam" id="PF01250">
    <property type="entry name" value="Ribosomal_S6"/>
    <property type="match status" value="1"/>
</dbReference>
<accession>A0A0F9UMD4</accession>
<proteinExistence type="inferred from homology"/>
<reference evidence="3" key="1">
    <citation type="journal article" date="2015" name="Nature">
        <title>Complex archaea that bridge the gap between prokaryotes and eukaryotes.</title>
        <authorList>
            <person name="Spang A."/>
            <person name="Saw J.H."/>
            <person name="Jorgensen S.L."/>
            <person name="Zaremba-Niedzwiedzka K."/>
            <person name="Martijn J."/>
            <person name="Lind A.E."/>
            <person name="van Eijk R."/>
            <person name="Schleper C."/>
            <person name="Guy L."/>
            <person name="Ettema T.J."/>
        </authorList>
    </citation>
    <scope>NUCLEOTIDE SEQUENCE</scope>
</reference>
<dbReference type="HAMAP" id="MF_00360">
    <property type="entry name" value="Ribosomal_bS6"/>
    <property type="match status" value="1"/>
</dbReference>
<comment type="caution">
    <text evidence="3">The sequence shown here is derived from an EMBL/GenBank/DDBJ whole genome shotgun (WGS) entry which is preliminary data.</text>
</comment>
<gene>
    <name evidence="3" type="ORF">LCGC14_0203460</name>
</gene>
<dbReference type="PANTHER" id="PTHR21011:SF1">
    <property type="entry name" value="SMALL RIBOSOMAL SUBUNIT PROTEIN BS6M"/>
    <property type="match status" value="1"/>
</dbReference>
<feature type="region of interest" description="Disordered" evidence="2">
    <location>
        <begin position="121"/>
        <end position="180"/>
    </location>
</feature>
<dbReference type="NCBIfam" id="TIGR00166">
    <property type="entry name" value="S6"/>
    <property type="match status" value="1"/>
</dbReference>
<protein>
    <recommendedName>
        <fullName evidence="4">30S ribosomal protein S6</fullName>
    </recommendedName>
</protein>
<dbReference type="InterPro" id="IPR014717">
    <property type="entry name" value="Transl_elong_EF1B/ribsomal_bS6"/>
</dbReference>
<sequence>MVVTETRDQTMAQKRTYEGMFLMPTGQSDFEALSQPIHAVLDRAKADLLTIKPWDERRLAYDIDGHKRGMYVLAYFNMDPAHVTEMERDIKLKEGILRALLLRRDSVTDEVLNADTPALVAARRPKRESPASESSADAPAPDAPAADAKADTKPKPKGEPEATSEAEASPKPEPPPEPEG</sequence>
<evidence type="ECO:0008006" key="4">
    <source>
        <dbReference type="Google" id="ProtNLM"/>
    </source>
</evidence>
<feature type="compositionally biased region" description="Low complexity" evidence="2">
    <location>
        <begin position="131"/>
        <end position="147"/>
    </location>
</feature>
<feature type="compositionally biased region" description="Basic and acidic residues" evidence="2">
    <location>
        <begin position="148"/>
        <end position="160"/>
    </location>
</feature>
<dbReference type="AlphaFoldDB" id="A0A0F9UMD4"/>
<dbReference type="PANTHER" id="PTHR21011">
    <property type="entry name" value="MITOCHONDRIAL 28S RIBOSOMAL PROTEIN S6"/>
    <property type="match status" value="1"/>
</dbReference>
<evidence type="ECO:0000256" key="1">
    <source>
        <dbReference type="ARBA" id="ARBA00009512"/>
    </source>
</evidence>
<organism evidence="3">
    <name type="scientific">marine sediment metagenome</name>
    <dbReference type="NCBI Taxonomy" id="412755"/>
    <lineage>
        <taxon>unclassified sequences</taxon>
        <taxon>metagenomes</taxon>
        <taxon>ecological metagenomes</taxon>
    </lineage>
</organism>
<name>A0A0F9UMD4_9ZZZZ</name>
<dbReference type="Gene3D" id="3.30.70.60">
    <property type="match status" value="1"/>
</dbReference>
<dbReference type="GO" id="GO:0070181">
    <property type="term" value="F:small ribosomal subunit rRNA binding"/>
    <property type="evidence" value="ECO:0007669"/>
    <property type="project" value="TreeGrafter"/>
</dbReference>
<comment type="similarity">
    <text evidence="1">Belongs to the bacterial ribosomal protein bS6 family.</text>
</comment>